<dbReference type="EMBL" id="MRTP01000028">
    <property type="protein sequence ID" value="OMF43997.1"/>
    <property type="molecule type" value="Genomic_DNA"/>
</dbReference>
<protein>
    <recommendedName>
        <fullName evidence="3">RNA polymerase sigma-70 region 2 domain-containing protein</fullName>
    </recommendedName>
</protein>
<accession>A0A1R1DWP2</accession>
<evidence type="ECO:0000313" key="1">
    <source>
        <dbReference type="EMBL" id="OMF43997.1"/>
    </source>
</evidence>
<keyword evidence="2" id="KW-1185">Reference proteome</keyword>
<evidence type="ECO:0008006" key="3">
    <source>
        <dbReference type="Google" id="ProtNLM"/>
    </source>
</evidence>
<comment type="caution">
    <text evidence="1">The sequence shown here is derived from an EMBL/GenBank/DDBJ whole genome shotgun (WGS) entry which is preliminary data.</text>
</comment>
<organism evidence="1 2">
    <name type="scientific">Paenibacillus rhizosphaerae</name>
    <dbReference type="NCBI Taxonomy" id="297318"/>
    <lineage>
        <taxon>Bacteria</taxon>
        <taxon>Bacillati</taxon>
        <taxon>Bacillota</taxon>
        <taxon>Bacilli</taxon>
        <taxon>Bacillales</taxon>
        <taxon>Paenibacillaceae</taxon>
        <taxon>Paenibacillus</taxon>
    </lineage>
</organism>
<evidence type="ECO:0000313" key="2">
    <source>
        <dbReference type="Proteomes" id="UP000187172"/>
    </source>
</evidence>
<gene>
    <name evidence="1" type="ORF">BK138_35125</name>
</gene>
<sequence>MNAREKAEILRFYENYCYQISMYLLGNEELACESIKKTFLLLAIDPLFFNEPHVAQKAQAKRYIINTSLQLLNK</sequence>
<proteinExistence type="predicted"/>
<dbReference type="Proteomes" id="UP000187172">
    <property type="component" value="Unassembled WGS sequence"/>
</dbReference>
<reference evidence="1 2" key="1">
    <citation type="submission" date="2016-11" db="EMBL/GenBank/DDBJ databases">
        <title>Paenibacillus species isolates.</title>
        <authorList>
            <person name="Beno S.M."/>
        </authorList>
    </citation>
    <scope>NUCLEOTIDE SEQUENCE [LARGE SCALE GENOMIC DNA]</scope>
    <source>
        <strain evidence="1 2">FSL R5-0378</strain>
    </source>
</reference>
<name>A0A1R1DWP2_9BACL</name>
<dbReference type="AlphaFoldDB" id="A0A1R1DWP2"/>